<evidence type="ECO:0000313" key="2">
    <source>
        <dbReference type="EMBL" id="EID54719.1"/>
    </source>
</evidence>
<dbReference type="AlphaFoldDB" id="I0V3L6"/>
<dbReference type="InterPro" id="IPR050625">
    <property type="entry name" value="ParA/MinD_ATPase"/>
</dbReference>
<accession>I0V3L6</accession>
<dbReference type="GO" id="GO:0005524">
    <property type="term" value="F:ATP binding"/>
    <property type="evidence" value="ECO:0007669"/>
    <property type="project" value="TreeGrafter"/>
</dbReference>
<keyword evidence="2" id="KW-0378">Hydrolase</keyword>
<dbReference type="HOGENOM" id="CLU_042654_2_1_11"/>
<evidence type="ECO:0000259" key="1">
    <source>
        <dbReference type="Pfam" id="PF26563"/>
    </source>
</evidence>
<name>I0V3L6_9PSEU</name>
<dbReference type="SUPFAM" id="SSF52540">
    <property type="entry name" value="P-loop containing nucleoside triphosphate hydrolases"/>
    <property type="match status" value="1"/>
</dbReference>
<keyword evidence="2" id="KW-0347">Helicase</keyword>
<dbReference type="Gene3D" id="3.40.50.300">
    <property type="entry name" value="P-loop containing nucleotide triphosphate hydrolases"/>
    <property type="match status" value="1"/>
</dbReference>
<protein>
    <submittedName>
        <fullName evidence="2">Helicase/secretion neighborhood CpaE-like protein</fullName>
    </submittedName>
</protein>
<dbReference type="GO" id="GO:0004386">
    <property type="term" value="F:helicase activity"/>
    <property type="evidence" value="ECO:0007669"/>
    <property type="project" value="UniProtKB-KW"/>
</dbReference>
<dbReference type="GO" id="GO:0051782">
    <property type="term" value="P:negative regulation of cell division"/>
    <property type="evidence" value="ECO:0007669"/>
    <property type="project" value="TreeGrafter"/>
</dbReference>
<dbReference type="PANTHER" id="PTHR43384:SF11">
    <property type="entry name" value="SEPTUM SITE DETERMINING PROTEIN"/>
    <property type="match status" value="1"/>
</dbReference>
<keyword evidence="3" id="KW-1185">Reference proteome</keyword>
<dbReference type="InterPro" id="IPR027417">
    <property type="entry name" value="P-loop_NTPase"/>
</dbReference>
<dbReference type="GO" id="GO:0009898">
    <property type="term" value="C:cytoplasmic side of plasma membrane"/>
    <property type="evidence" value="ECO:0007669"/>
    <property type="project" value="TreeGrafter"/>
</dbReference>
<keyword evidence="2" id="KW-0547">Nucleotide-binding</keyword>
<dbReference type="Proteomes" id="UP000004691">
    <property type="component" value="Unassembled WGS sequence"/>
</dbReference>
<dbReference type="EMBL" id="JH636049">
    <property type="protein sequence ID" value="EID54719.1"/>
    <property type="molecule type" value="Genomic_DNA"/>
</dbReference>
<reference evidence="2 3" key="1">
    <citation type="submission" date="2012-01" db="EMBL/GenBank/DDBJ databases">
        <title>Improved High-Quality Draft sequence of Saccharomonospora xinjiangensis XJ-54.</title>
        <authorList>
            <consortium name="US DOE Joint Genome Institute"/>
            <person name="Lucas S."/>
            <person name="Han J."/>
            <person name="Lapidus A."/>
            <person name="Cheng J.-F."/>
            <person name="Goodwin L."/>
            <person name="Pitluck S."/>
            <person name="Peters L."/>
            <person name="Mikhailova N."/>
            <person name="Teshima H."/>
            <person name="Detter J.C."/>
            <person name="Han C."/>
            <person name="Tapia R."/>
            <person name="Land M."/>
            <person name="Hauser L."/>
            <person name="Kyrpides N."/>
            <person name="Ivanova N."/>
            <person name="Pagani I."/>
            <person name="Brambilla E.-M."/>
            <person name="Klenk H.-P."/>
            <person name="Woyke T."/>
        </authorList>
    </citation>
    <scope>NUCLEOTIDE SEQUENCE [LARGE SCALE GENOMIC DNA]</scope>
    <source>
        <strain evidence="2 3">XJ-54</strain>
    </source>
</reference>
<feature type="domain" description="Rv3660c-like CheY-like N-terminal" evidence="1">
    <location>
        <begin position="35"/>
        <end position="139"/>
    </location>
</feature>
<dbReference type="STRING" id="882086.SacxiDRAFT_2496"/>
<gene>
    <name evidence="2" type="ORF">SacxiDRAFT_2496</name>
</gene>
<dbReference type="GO" id="GO:0005829">
    <property type="term" value="C:cytosol"/>
    <property type="evidence" value="ECO:0007669"/>
    <property type="project" value="TreeGrafter"/>
</dbReference>
<dbReference type="GO" id="GO:0016887">
    <property type="term" value="F:ATP hydrolysis activity"/>
    <property type="evidence" value="ECO:0007669"/>
    <property type="project" value="TreeGrafter"/>
</dbReference>
<dbReference type="NCBIfam" id="TIGR03815">
    <property type="entry name" value="CpaE_hom_Actino"/>
    <property type="match status" value="1"/>
</dbReference>
<evidence type="ECO:0000313" key="3">
    <source>
        <dbReference type="Proteomes" id="UP000004691"/>
    </source>
</evidence>
<dbReference type="InterPro" id="IPR059050">
    <property type="entry name" value="Rv3660c_N"/>
</dbReference>
<dbReference type="eggNOG" id="COG4963">
    <property type="taxonomic scope" value="Bacteria"/>
</dbReference>
<proteinExistence type="predicted"/>
<dbReference type="PANTHER" id="PTHR43384">
    <property type="entry name" value="SEPTUM SITE-DETERMINING PROTEIN MIND HOMOLOG, CHLOROPLASTIC-RELATED"/>
    <property type="match status" value="1"/>
</dbReference>
<dbReference type="Pfam" id="PF26563">
    <property type="entry name" value="Rv3660c_N"/>
    <property type="match status" value="1"/>
</dbReference>
<keyword evidence="2" id="KW-0067">ATP-binding</keyword>
<organism evidence="2 3">
    <name type="scientific">Saccharomonospora xinjiangensis XJ-54</name>
    <dbReference type="NCBI Taxonomy" id="882086"/>
    <lineage>
        <taxon>Bacteria</taxon>
        <taxon>Bacillati</taxon>
        <taxon>Actinomycetota</taxon>
        <taxon>Actinomycetes</taxon>
        <taxon>Pseudonocardiales</taxon>
        <taxon>Pseudonocardiaceae</taxon>
        <taxon>Saccharomonospora</taxon>
    </lineage>
</organism>
<dbReference type="InterPro" id="IPR022521">
    <property type="entry name" value="Rv3660c"/>
</dbReference>
<sequence>MVEKTVDSGVLGAEMAETTETTEMVEAADNRPLVVVADDVVRDHITRLAAAVGCDPCHARDVGAIRSRWARAPLVLLDRVPDIGDLPRRPNVLLVRAEAPTQSEWKAAVSLGVDGAAILPEDEDLVVTSLADVAERPSAREGRVLAVVSGRGGAGASVLAASVSSEAARCGDAALLVDCDPLGGGIDLVLGTEADEGLRWPDLRLSAGRMAMSELDAALPSRRRGRGRLSVLSCDRAGRGPTDVAVAAVLDAGRRAGRTVVCDLPRYPGPVCDEVLHRADLTVLVVPADVRGCVAAACVRRRLGERTSRMEVVVRGRATSGLSEADIAEAVGAPVLGWLRHDNAVARTLDLGSFRPTRHLARVARTILATLA</sequence>